<feature type="region of interest" description="Disordered" evidence="1">
    <location>
        <begin position="26"/>
        <end position="45"/>
    </location>
</feature>
<evidence type="ECO:0000313" key="2">
    <source>
        <dbReference type="EMBL" id="KAL3111983.1"/>
    </source>
</evidence>
<comment type="caution">
    <text evidence="2">The sequence shown here is derived from an EMBL/GenBank/DDBJ whole genome shotgun (WGS) entry which is preliminary data.</text>
</comment>
<name>A0ABD2L9S1_9BILA</name>
<keyword evidence="3" id="KW-1185">Reference proteome</keyword>
<reference evidence="2 3" key="1">
    <citation type="submission" date="2024-10" db="EMBL/GenBank/DDBJ databases">
        <authorList>
            <person name="Kim D."/>
        </authorList>
    </citation>
    <scope>NUCLEOTIDE SEQUENCE [LARGE SCALE GENOMIC DNA]</scope>
    <source>
        <strain evidence="2">BH-2024</strain>
    </source>
</reference>
<evidence type="ECO:0000256" key="1">
    <source>
        <dbReference type="SAM" id="MobiDB-lite"/>
    </source>
</evidence>
<dbReference type="Proteomes" id="UP001620626">
    <property type="component" value="Unassembled WGS sequence"/>
</dbReference>
<dbReference type="EMBL" id="JBICBT010000491">
    <property type="protein sequence ID" value="KAL3111983.1"/>
    <property type="molecule type" value="Genomic_DNA"/>
</dbReference>
<protein>
    <submittedName>
        <fullName evidence="2">Uncharacterized protein</fullName>
    </submittedName>
</protein>
<gene>
    <name evidence="2" type="ORF">niasHT_015181</name>
</gene>
<dbReference type="AlphaFoldDB" id="A0ABD2L9S1"/>
<evidence type="ECO:0000313" key="3">
    <source>
        <dbReference type="Proteomes" id="UP001620626"/>
    </source>
</evidence>
<organism evidence="2 3">
    <name type="scientific">Heterodera trifolii</name>
    <dbReference type="NCBI Taxonomy" id="157864"/>
    <lineage>
        <taxon>Eukaryota</taxon>
        <taxon>Metazoa</taxon>
        <taxon>Ecdysozoa</taxon>
        <taxon>Nematoda</taxon>
        <taxon>Chromadorea</taxon>
        <taxon>Rhabditida</taxon>
        <taxon>Tylenchina</taxon>
        <taxon>Tylenchomorpha</taxon>
        <taxon>Tylenchoidea</taxon>
        <taxon>Heteroderidae</taxon>
        <taxon>Heteroderinae</taxon>
        <taxon>Heterodera</taxon>
    </lineage>
</organism>
<sequence>MNAFARQQNPFMTNVPSISSVAEVPNTNPLAQNSQNQPAQVVSSNPSTGGVGGLVGGILKTVSSAIGMGNGKK</sequence>
<proteinExistence type="predicted"/>
<accession>A0ABD2L9S1</accession>